<dbReference type="InterPro" id="IPR011990">
    <property type="entry name" value="TPR-like_helical_dom_sf"/>
</dbReference>
<dbReference type="InterPro" id="IPR051726">
    <property type="entry name" value="Chitin_Synth_Reg"/>
</dbReference>
<proteinExistence type="predicted"/>
<feature type="compositionally biased region" description="Low complexity" evidence="2">
    <location>
        <begin position="25"/>
        <end position="36"/>
    </location>
</feature>
<feature type="compositionally biased region" description="Polar residues" evidence="2">
    <location>
        <begin position="119"/>
        <end position="130"/>
    </location>
</feature>
<dbReference type="PANTHER" id="PTHR46430:SF2">
    <property type="entry name" value="CHITIN SYNTHASE REGULATORY FACTOR 4"/>
    <property type="match status" value="1"/>
</dbReference>
<evidence type="ECO:0000256" key="2">
    <source>
        <dbReference type="SAM" id="MobiDB-lite"/>
    </source>
</evidence>
<dbReference type="SMART" id="SM00671">
    <property type="entry name" value="SEL1"/>
    <property type="match status" value="4"/>
</dbReference>
<feature type="region of interest" description="Disordered" evidence="2">
    <location>
        <begin position="457"/>
        <end position="489"/>
    </location>
</feature>
<sequence>MHLHQHQHHHLLQPQNSITLRCHPLSPSPSVLSPSPWHRRAPSTMSSPSRMGSMSETTLTATRYNRASYSLTNQPDALKVYRAMAEKTGDPMVQFTYAKYLLEVAALYEESDPKKKTNTKGQRATDNASRTHIAHPLTTPSESQRRKKKMFEDEGVRWIKRLTKEGMGGAAFLQAQWMDEERYGFKRNRTKSRKLYQLAAKADIPEALYIVAEYDEAAGFLDHAFTRYQKAAIQGYPPALLRLAQVHLHGELHQQQNIALGLETLREASEKATDACPEAPFLFGQILTCSYAKARIPNELLYQYGGRAVGVRYFAQAAHWGYLPALVRCGHIFEHGLEGEPMDLARSFGYYDQAARVHNDPQAMLGLSRLYNRGCHGPADDSDASQREQRDVSGWLIHMERNEDGAFAWCRRAADLGHVEAIFLLGWYYETGVGVLRDYAQARTCYRRAAVKGHAGAKERLSKTNSMTRQQHEVMKASSSSQDKMCRVM</sequence>
<dbReference type="Proteomes" id="UP000242180">
    <property type="component" value="Unassembled WGS sequence"/>
</dbReference>
<dbReference type="Pfam" id="PF08238">
    <property type="entry name" value="Sel1"/>
    <property type="match status" value="5"/>
</dbReference>
<dbReference type="InterPro" id="IPR006597">
    <property type="entry name" value="Sel1-like"/>
</dbReference>
<name>A0A1X2H703_SYNRA</name>
<dbReference type="PANTHER" id="PTHR46430">
    <property type="entry name" value="PROTEIN SKT5-RELATED"/>
    <property type="match status" value="1"/>
</dbReference>
<comment type="caution">
    <text evidence="3">The sequence shown here is derived from an EMBL/GenBank/DDBJ whole genome shotgun (WGS) entry which is preliminary data.</text>
</comment>
<organism evidence="3 4">
    <name type="scientific">Syncephalastrum racemosum</name>
    <name type="common">Filamentous fungus</name>
    <dbReference type="NCBI Taxonomy" id="13706"/>
    <lineage>
        <taxon>Eukaryota</taxon>
        <taxon>Fungi</taxon>
        <taxon>Fungi incertae sedis</taxon>
        <taxon>Mucoromycota</taxon>
        <taxon>Mucoromycotina</taxon>
        <taxon>Mucoromycetes</taxon>
        <taxon>Mucorales</taxon>
        <taxon>Syncephalastraceae</taxon>
        <taxon>Syncephalastrum</taxon>
    </lineage>
</organism>
<dbReference type="AlphaFoldDB" id="A0A1X2H703"/>
<dbReference type="STRING" id="13706.A0A1X2H703"/>
<feature type="region of interest" description="Disordered" evidence="2">
    <location>
        <begin position="112"/>
        <end position="149"/>
    </location>
</feature>
<keyword evidence="4" id="KW-1185">Reference proteome</keyword>
<feature type="compositionally biased region" description="Polar residues" evidence="2">
    <location>
        <begin position="43"/>
        <end position="56"/>
    </location>
</feature>
<dbReference type="OMA" id="SETCTIM"/>
<protein>
    <recommendedName>
        <fullName evidence="5">HCP-like protein</fullName>
    </recommendedName>
</protein>
<reference evidence="3 4" key="1">
    <citation type="submission" date="2016-07" db="EMBL/GenBank/DDBJ databases">
        <title>Pervasive Adenine N6-methylation of Active Genes in Fungi.</title>
        <authorList>
            <consortium name="DOE Joint Genome Institute"/>
            <person name="Mondo S.J."/>
            <person name="Dannebaum R.O."/>
            <person name="Kuo R.C."/>
            <person name="Labutti K."/>
            <person name="Haridas S."/>
            <person name="Kuo A."/>
            <person name="Salamov A."/>
            <person name="Ahrendt S.R."/>
            <person name="Lipzen A."/>
            <person name="Sullivan W."/>
            <person name="Andreopoulos W.B."/>
            <person name="Clum A."/>
            <person name="Lindquist E."/>
            <person name="Daum C."/>
            <person name="Ramamoorthy G.K."/>
            <person name="Gryganskyi A."/>
            <person name="Culley D."/>
            <person name="Magnuson J.K."/>
            <person name="James T.Y."/>
            <person name="O'Malley M.A."/>
            <person name="Stajich J.E."/>
            <person name="Spatafora J.W."/>
            <person name="Visel A."/>
            <person name="Grigoriev I.V."/>
        </authorList>
    </citation>
    <scope>NUCLEOTIDE SEQUENCE [LARGE SCALE GENOMIC DNA]</scope>
    <source>
        <strain evidence="3 4">NRRL 2496</strain>
    </source>
</reference>
<feature type="region of interest" description="Disordered" evidence="2">
    <location>
        <begin position="25"/>
        <end position="56"/>
    </location>
</feature>
<accession>A0A1X2H703</accession>
<dbReference type="InParanoid" id="A0A1X2H703"/>
<gene>
    <name evidence="3" type="ORF">BCR43DRAFT_477807</name>
</gene>
<evidence type="ECO:0000313" key="3">
    <source>
        <dbReference type="EMBL" id="ORY94230.1"/>
    </source>
</evidence>
<dbReference type="Gene3D" id="1.25.40.10">
    <property type="entry name" value="Tetratricopeptide repeat domain"/>
    <property type="match status" value="3"/>
</dbReference>
<evidence type="ECO:0008006" key="5">
    <source>
        <dbReference type="Google" id="ProtNLM"/>
    </source>
</evidence>
<evidence type="ECO:0000256" key="1">
    <source>
        <dbReference type="ARBA" id="ARBA00022737"/>
    </source>
</evidence>
<keyword evidence="1" id="KW-0677">Repeat</keyword>
<dbReference type="OrthoDB" id="272077at2759"/>
<evidence type="ECO:0000313" key="4">
    <source>
        <dbReference type="Proteomes" id="UP000242180"/>
    </source>
</evidence>
<dbReference type="EMBL" id="MCGN01000008">
    <property type="protein sequence ID" value="ORY94230.1"/>
    <property type="molecule type" value="Genomic_DNA"/>
</dbReference>
<dbReference type="SUPFAM" id="SSF81901">
    <property type="entry name" value="HCP-like"/>
    <property type="match status" value="2"/>
</dbReference>